<proteinExistence type="predicted"/>
<gene>
    <name evidence="1" type="ORF">Scep_021755</name>
</gene>
<reference evidence="1 2" key="1">
    <citation type="submission" date="2024-01" db="EMBL/GenBank/DDBJ databases">
        <title>Genome assemblies of Stephania.</title>
        <authorList>
            <person name="Yang L."/>
        </authorList>
    </citation>
    <scope>NUCLEOTIDE SEQUENCE [LARGE SCALE GENOMIC DNA]</scope>
    <source>
        <strain evidence="1">JXDWG</strain>
        <tissue evidence="1">Leaf</tissue>
    </source>
</reference>
<keyword evidence="2" id="KW-1185">Reference proteome</keyword>
<sequence length="65" mass="7124">MVVWIYGVYSLSNSEHHEEYGGHQGQNGPWASEVGVDQVGPPLVPPLPAVPIHLLMHLLQSAVWV</sequence>
<organism evidence="1 2">
    <name type="scientific">Stephania cephalantha</name>
    <dbReference type="NCBI Taxonomy" id="152367"/>
    <lineage>
        <taxon>Eukaryota</taxon>
        <taxon>Viridiplantae</taxon>
        <taxon>Streptophyta</taxon>
        <taxon>Embryophyta</taxon>
        <taxon>Tracheophyta</taxon>
        <taxon>Spermatophyta</taxon>
        <taxon>Magnoliopsida</taxon>
        <taxon>Ranunculales</taxon>
        <taxon>Menispermaceae</taxon>
        <taxon>Menispermoideae</taxon>
        <taxon>Cissampelideae</taxon>
        <taxon>Stephania</taxon>
    </lineage>
</organism>
<dbReference type="Proteomes" id="UP001419268">
    <property type="component" value="Unassembled WGS sequence"/>
</dbReference>
<accession>A0AAP0I1M8</accession>
<name>A0AAP0I1M8_9MAGN</name>
<comment type="caution">
    <text evidence="1">The sequence shown here is derived from an EMBL/GenBank/DDBJ whole genome shotgun (WGS) entry which is preliminary data.</text>
</comment>
<dbReference type="AlphaFoldDB" id="A0AAP0I1M8"/>
<dbReference type="EMBL" id="JBBNAG010000009">
    <property type="protein sequence ID" value="KAK9104911.1"/>
    <property type="molecule type" value="Genomic_DNA"/>
</dbReference>
<evidence type="ECO:0000313" key="2">
    <source>
        <dbReference type="Proteomes" id="UP001419268"/>
    </source>
</evidence>
<protein>
    <submittedName>
        <fullName evidence="1">Uncharacterized protein</fullName>
    </submittedName>
</protein>
<evidence type="ECO:0000313" key="1">
    <source>
        <dbReference type="EMBL" id="KAK9104911.1"/>
    </source>
</evidence>